<dbReference type="Pfam" id="PF00096">
    <property type="entry name" value="zf-C2H2"/>
    <property type="match status" value="2"/>
</dbReference>
<evidence type="ECO:0000259" key="13">
    <source>
        <dbReference type="PROSITE" id="PS50157"/>
    </source>
</evidence>
<evidence type="ECO:0000313" key="15">
    <source>
        <dbReference type="Proteomes" id="UP000265080"/>
    </source>
</evidence>
<keyword evidence="6" id="KW-0862">Zinc</keyword>
<dbReference type="FunFam" id="3.30.160.60:FF:000557">
    <property type="entry name" value="zinc finger and SCAN domain-containing protein 29"/>
    <property type="match status" value="1"/>
</dbReference>
<reference evidence="14" key="3">
    <citation type="submission" date="2025-09" db="UniProtKB">
        <authorList>
            <consortium name="Ensembl"/>
        </authorList>
    </citation>
    <scope>IDENTIFICATION</scope>
</reference>
<dbReference type="AlphaFoldDB" id="A0A3P8T1U4"/>
<evidence type="ECO:0000256" key="4">
    <source>
        <dbReference type="ARBA" id="ARBA00022737"/>
    </source>
</evidence>
<comment type="subcellular location">
    <subcellularLocation>
        <location evidence="1">Nucleus</location>
    </subcellularLocation>
</comment>
<evidence type="ECO:0000256" key="6">
    <source>
        <dbReference type="ARBA" id="ARBA00022833"/>
    </source>
</evidence>
<accession>A0A3P8T1U4</accession>
<dbReference type="Ensembl" id="ENSAPET00000019573.1">
    <property type="protein sequence ID" value="ENSAPEP00000019055.1"/>
    <property type="gene ID" value="ENSAPEG00000013585.1"/>
</dbReference>
<feature type="domain" description="C2H2-type" evidence="13">
    <location>
        <begin position="260"/>
        <end position="287"/>
    </location>
</feature>
<evidence type="ECO:0000256" key="2">
    <source>
        <dbReference type="ARBA" id="ARBA00006991"/>
    </source>
</evidence>
<keyword evidence="5 11" id="KW-0863">Zinc-finger</keyword>
<feature type="region of interest" description="Disordered" evidence="12">
    <location>
        <begin position="67"/>
        <end position="95"/>
    </location>
</feature>
<evidence type="ECO:0000256" key="7">
    <source>
        <dbReference type="ARBA" id="ARBA00023015"/>
    </source>
</evidence>
<dbReference type="GO" id="GO:0000981">
    <property type="term" value="F:DNA-binding transcription factor activity, RNA polymerase II-specific"/>
    <property type="evidence" value="ECO:0007669"/>
    <property type="project" value="TreeGrafter"/>
</dbReference>
<dbReference type="InterPro" id="IPR036236">
    <property type="entry name" value="Znf_C2H2_sf"/>
</dbReference>
<dbReference type="SMART" id="SM00355">
    <property type="entry name" value="ZnF_C2H2"/>
    <property type="match status" value="2"/>
</dbReference>
<dbReference type="InterPro" id="IPR013087">
    <property type="entry name" value="Znf_C2H2_type"/>
</dbReference>
<dbReference type="FunFam" id="3.30.160.60:FF:000478">
    <property type="entry name" value="Zinc finger protein 133"/>
    <property type="match status" value="1"/>
</dbReference>
<dbReference type="Proteomes" id="UP000265080">
    <property type="component" value="Chromosome 5"/>
</dbReference>
<keyword evidence="7" id="KW-0805">Transcription regulation</keyword>
<reference evidence="14 15" key="1">
    <citation type="submission" date="2018-03" db="EMBL/GenBank/DDBJ databases">
        <title>Finding Nemo's genes: A chromosome-scale reference assembly of the genome of the orange clownfish Amphiprion percula.</title>
        <authorList>
            <person name="Lehmann R."/>
        </authorList>
    </citation>
    <scope>NUCLEOTIDE SEQUENCE</scope>
</reference>
<proteinExistence type="inferred from homology"/>
<evidence type="ECO:0000256" key="12">
    <source>
        <dbReference type="SAM" id="MobiDB-lite"/>
    </source>
</evidence>
<protein>
    <recommendedName>
        <fullName evidence="13">C2H2-type domain-containing protein</fullName>
    </recommendedName>
</protein>
<feature type="region of interest" description="Disordered" evidence="12">
    <location>
        <begin position="177"/>
        <end position="208"/>
    </location>
</feature>
<keyword evidence="10" id="KW-0539">Nucleus</keyword>
<dbReference type="GeneTree" id="ENSGT01150000286952"/>
<dbReference type="GO" id="GO:0005634">
    <property type="term" value="C:nucleus"/>
    <property type="evidence" value="ECO:0007669"/>
    <property type="project" value="UniProtKB-SubCell"/>
</dbReference>
<evidence type="ECO:0000256" key="11">
    <source>
        <dbReference type="PROSITE-ProRule" id="PRU00042"/>
    </source>
</evidence>
<dbReference type="GO" id="GO:0008270">
    <property type="term" value="F:zinc ion binding"/>
    <property type="evidence" value="ECO:0007669"/>
    <property type="project" value="UniProtKB-KW"/>
</dbReference>
<dbReference type="GO" id="GO:0000978">
    <property type="term" value="F:RNA polymerase II cis-regulatory region sequence-specific DNA binding"/>
    <property type="evidence" value="ECO:0007669"/>
    <property type="project" value="TreeGrafter"/>
</dbReference>
<reference evidence="14" key="2">
    <citation type="submission" date="2025-08" db="UniProtKB">
        <authorList>
            <consortium name="Ensembl"/>
        </authorList>
    </citation>
    <scope>IDENTIFICATION</scope>
</reference>
<name>A0A3P8T1U4_AMPPE</name>
<keyword evidence="9" id="KW-0804">Transcription</keyword>
<dbReference type="Gene3D" id="3.30.160.60">
    <property type="entry name" value="Classic Zinc Finger"/>
    <property type="match status" value="2"/>
</dbReference>
<keyword evidence="4" id="KW-0677">Repeat</keyword>
<evidence type="ECO:0000256" key="10">
    <source>
        <dbReference type="ARBA" id="ARBA00023242"/>
    </source>
</evidence>
<feature type="domain" description="C2H2-type" evidence="13">
    <location>
        <begin position="232"/>
        <end position="259"/>
    </location>
</feature>
<dbReference type="PROSITE" id="PS50157">
    <property type="entry name" value="ZINC_FINGER_C2H2_2"/>
    <property type="match status" value="2"/>
</dbReference>
<keyword evidence="8" id="KW-0238">DNA-binding</keyword>
<dbReference type="InterPro" id="IPR051967">
    <property type="entry name" value="Krueppel_C2H2-ZF"/>
</dbReference>
<keyword evidence="15" id="KW-1185">Reference proteome</keyword>
<dbReference type="PANTHER" id="PTHR45925">
    <property type="entry name" value="ZINC FINGER PROTEIN"/>
    <property type="match status" value="1"/>
</dbReference>
<evidence type="ECO:0000256" key="1">
    <source>
        <dbReference type="ARBA" id="ARBA00004123"/>
    </source>
</evidence>
<evidence type="ECO:0000256" key="5">
    <source>
        <dbReference type="ARBA" id="ARBA00022771"/>
    </source>
</evidence>
<evidence type="ECO:0000256" key="3">
    <source>
        <dbReference type="ARBA" id="ARBA00022723"/>
    </source>
</evidence>
<evidence type="ECO:0000256" key="9">
    <source>
        <dbReference type="ARBA" id="ARBA00023163"/>
    </source>
</evidence>
<sequence>MPSVQYLRRFFNERLAAAAEEIFNVVEKTIVEYEEEISRQRRLLTVTWKPQVKLHRTELPQKYVCKPEEVVTDEQPVSQERNSHLDHQDPEPPQIKEEQENLCISRDEEELILKQEPDTCMQTLTNGKGDHSENETLFLNLNESQMATEEKSLLATLGDNSEISELNTNHQLLSHNSPFAGSQDRGEGKHGDSVSIGNGETKPQKRHFKTNNVHNPAMFKNDCSPLKGEKSFKCDTCGKAFPFNSKLIRHLRIHTGEKPYLCNVCGKRFNQQSILKVHKRIHTGMIKVTRMKIQLCT</sequence>
<dbReference type="PROSITE" id="PS00028">
    <property type="entry name" value="ZINC_FINGER_C2H2_1"/>
    <property type="match status" value="2"/>
</dbReference>
<comment type="similarity">
    <text evidence="2">Belongs to the krueppel C2H2-type zinc-finger protein family.</text>
</comment>
<dbReference type="SUPFAM" id="SSF57667">
    <property type="entry name" value="beta-beta-alpha zinc fingers"/>
    <property type="match status" value="1"/>
</dbReference>
<organism evidence="14 15">
    <name type="scientific">Amphiprion percula</name>
    <name type="common">Orange clownfish</name>
    <name type="synonym">Lutjanus percula</name>
    <dbReference type="NCBI Taxonomy" id="161767"/>
    <lineage>
        <taxon>Eukaryota</taxon>
        <taxon>Metazoa</taxon>
        <taxon>Chordata</taxon>
        <taxon>Craniata</taxon>
        <taxon>Vertebrata</taxon>
        <taxon>Euteleostomi</taxon>
        <taxon>Actinopterygii</taxon>
        <taxon>Neopterygii</taxon>
        <taxon>Teleostei</taxon>
        <taxon>Neoteleostei</taxon>
        <taxon>Acanthomorphata</taxon>
        <taxon>Ovalentaria</taxon>
        <taxon>Pomacentridae</taxon>
        <taxon>Amphiprion</taxon>
    </lineage>
</organism>
<keyword evidence="3" id="KW-0479">Metal-binding</keyword>
<feature type="compositionally biased region" description="Basic and acidic residues" evidence="12">
    <location>
        <begin position="81"/>
        <end position="95"/>
    </location>
</feature>
<evidence type="ECO:0000256" key="8">
    <source>
        <dbReference type="ARBA" id="ARBA00023125"/>
    </source>
</evidence>
<evidence type="ECO:0000313" key="14">
    <source>
        <dbReference type="Ensembl" id="ENSAPEP00000019055.1"/>
    </source>
</evidence>